<keyword evidence="1" id="KW-0812">Transmembrane</keyword>
<comment type="caution">
    <text evidence="2">The sequence shown here is derived from an EMBL/GenBank/DDBJ whole genome shotgun (WGS) entry which is preliminary data.</text>
</comment>
<keyword evidence="3" id="KW-1185">Reference proteome</keyword>
<keyword evidence="1" id="KW-0472">Membrane</keyword>
<dbReference type="AlphaFoldDB" id="A0A2U2BWA6"/>
<sequence length="99" mass="10694">MVRRSRFRRTERAREARRRARQGFEPVGAIKWAGLGAALLIFLGVAAGMRGEAFAVRIAAALGRFGFLAEPAVFGVSWLEIAGVGAAVVMLVAVLVRLR</sequence>
<name>A0A2U2BWA6_9PROT</name>
<dbReference type="Proteomes" id="UP000245168">
    <property type="component" value="Unassembled WGS sequence"/>
</dbReference>
<reference evidence="3" key="1">
    <citation type="submission" date="2018-05" db="EMBL/GenBank/DDBJ databases">
        <authorList>
            <person name="Liu B.-T."/>
        </authorList>
    </citation>
    <scope>NUCLEOTIDE SEQUENCE [LARGE SCALE GENOMIC DNA]</scope>
    <source>
        <strain evidence="3">WD6-1</strain>
    </source>
</reference>
<proteinExistence type="predicted"/>
<accession>A0A2U2BWA6</accession>
<protein>
    <submittedName>
        <fullName evidence="2">Uncharacterized protein</fullName>
    </submittedName>
</protein>
<dbReference type="RefSeq" id="WP_109251544.1">
    <property type="nucleotide sequence ID" value="NZ_QEXV01000001.1"/>
</dbReference>
<gene>
    <name evidence="2" type="ORF">DDZ18_01285</name>
</gene>
<evidence type="ECO:0000313" key="2">
    <source>
        <dbReference type="EMBL" id="PWE18270.1"/>
    </source>
</evidence>
<keyword evidence="1" id="KW-1133">Transmembrane helix</keyword>
<evidence type="ECO:0000256" key="1">
    <source>
        <dbReference type="SAM" id="Phobius"/>
    </source>
</evidence>
<feature type="transmembrane region" description="Helical" evidence="1">
    <location>
        <begin position="71"/>
        <end position="96"/>
    </location>
</feature>
<organism evidence="2 3">
    <name type="scientific">Marinicauda salina</name>
    <dbReference type="NCBI Taxonomy" id="2135793"/>
    <lineage>
        <taxon>Bacteria</taxon>
        <taxon>Pseudomonadati</taxon>
        <taxon>Pseudomonadota</taxon>
        <taxon>Alphaproteobacteria</taxon>
        <taxon>Maricaulales</taxon>
        <taxon>Maricaulaceae</taxon>
        <taxon>Marinicauda</taxon>
    </lineage>
</organism>
<evidence type="ECO:0000313" key="3">
    <source>
        <dbReference type="Proteomes" id="UP000245168"/>
    </source>
</evidence>
<dbReference type="EMBL" id="QEXV01000001">
    <property type="protein sequence ID" value="PWE18270.1"/>
    <property type="molecule type" value="Genomic_DNA"/>
</dbReference>